<comment type="caution">
    <text evidence="1">The sequence shown here is derived from an EMBL/GenBank/DDBJ whole genome shotgun (WGS) entry which is preliminary data.</text>
</comment>
<gene>
    <name evidence="1" type="ORF">ANACOL_04044</name>
</gene>
<dbReference type="HOGENOM" id="CLU_3113907_0_0_9"/>
<keyword evidence="2" id="KW-1185">Reference proteome</keyword>
<accession>B0PH23</accession>
<dbReference type="EMBL" id="ABGD02000030">
    <property type="protein sequence ID" value="EDS09271.1"/>
    <property type="molecule type" value="Genomic_DNA"/>
</dbReference>
<sequence length="50" mass="5877">MQKKNTQDTTVLTGPTKFDLKNDKYYLKMCRKLSVSGAYLYCMKLPKRVQ</sequence>
<dbReference type="AlphaFoldDB" id="B0PH23"/>
<dbReference type="Proteomes" id="UP000003803">
    <property type="component" value="Unassembled WGS sequence"/>
</dbReference>
<reference evidence="1" key="1">
    <citation type="submission" date="2007-11" db="EMBL/GenBank/DDBJ databases">
        <authorList>
            <person name="Fulton L."/>
            <person name="Clifton S."/>
            <person name="Fulton B."/>
            <person name="Xu J."/>
            <person name="Minx P."/>
            <person name="Pepin K.H."/>
            <person name="Johnson M."/>
            <person name="Thiruvilangam P."/>
            <person name="Bhonagiri V."/>
            <person name="Nash W.E."/>
            <person name="Mardis E.R."/>
            <person name="Wilson R.K."/>
        </authorList>
    </citation>
    <scope>NUCLEOTIDE SEQUENCE [LARGE SCALE GENOMIC DNA]</scope>
    <source>
        <strain evidence="1">DSM 17241</strain>
    </source>
</reference>
<name>B0PH23_9FIRM</name>
<proteinExistence type="predicted"/>
<organism evidence="1 2">
    <name type="scientific">Anaerotruncus colihominis DSM 17241</name>
    <dbReference type="NCBI Taxonomy" id="445972"/>
    <lineage>
        <taxon>Bacteria</taxon>
        <taxon>Bacillati</taxon>
        <taxon>Bacillota</taxon>
        <taxon>Clostridia</taxon>
        <taxon>Eubacteriales</taxon>
        <taxon>Oscillospiraceae</taxon>
        <taxon>Anaerotruncus</taxon>
    </lineage>
</organism>
<evidence type="ECO:0000313" key="1">
    <source>
        <dbReference type="EMBL" id="EDS09271.1"/>
    </source>
</evidence>
<protein>
    <submittedName>
        <fullName evidence="1">Uncharacterized protein</fullName>
    </submittedName>
</protein>
<evidence type="ECO:0000313" key="2">
    <source>
        <dbReference type="Proteomes" id="UP000003803"/>
    </source>
</evidence>
<reference evidence="1" key="2">
    <citation type="submission" date="2013-09" db="EMBL/GenBank/DDBJ databases">
        <title>Draft genome sequence of Anaerotruncus colihominis(DSM 17241).</title>
        <authorList>
            <person name="Sudarsanam P."/>
            <person name="Ley R."/>
            <person name="Guruge J."/>
            <person name="Turnbaugh P.J."/>
            <person name="Mahowald M."/>
            <person name="Liep D."/>
            <person name="Gordon J."/>
        </authorList>
    </citation>
    <scope>NUCLEOTIDE SEQUENCE</scope>
    <source>
        <strain evidence="1">DSM 17241</strain>
    </source>
</reference>